<evidence type="ECO:0000256" key="1">
    <source>
        <dbReference type="SAM" id="MobiDB-lite"/>
    </source>
</evidence>
<feature type="signal peptide" evidence="2">
    <location>
        <begin position="1"/>
        <end position="21"/>
    </location>
</feature>
<proteinExistence type="predicted"/>
<comment type="caution">
    <text evidence="4">The sequence shown here is derived from an EMBL/GenBank/DDBJ whole genome shotgun (WGS) entry which is preliminary data.</text>
</comment>
<reference evidence="5" key="1">
    <citation type="journal article" date="2019" name="Int. J. Syst. Evol. Microbiol.">
        <title>The Global Catalogue of Microorganisms (GCM) 10K type strain sequencing project: providing services to taxonomists for standard genome sequencing and annotation.</title>
        <authorList>
            <consortium name="The Broad Institute Genomics Platform"/>
            <consortium name="The Broad Institute Genome Sequencing Center for Infectious Disease"/>
            <person name="Wu L."/>
            <person name="Ma J."/>
        </authorList>
    </citation>
    <scope>NUCLEOTIDE SEQUENCE [LARGE SCALE GENOMIC DNA]</scope>
    <source>
        <strain evidence="5">CGMCC 1.10759</strain>
    </source>
</reference>
<dbReference type="InterPro" id="IPR013216">
    <property type="entry name" value="Methyltransf_11"/>
</dbReference>
<evidence type="ECO:0000256" key="2">
    <source>
        <dbReference type="SAM" id="SignalP"/>
    </source>
</evidence>
<evidence type="ECO:0000313" key="5">
    <source>
        <dbReference type="Proteomes" id="UP001595904"/>
    </source>
</evidence>
<keyword evidence="4" id="KW-0808">Transferase</keyword>
<name>A0ABV8SN60_9GAMM</name>
<dbReference type="CDD" id="cd02440">
    <property type="entry name" value="AdoMet_MTases"/>
    <property type="match status" value="1"/>
</dbReference>
<dbReference type="PIRSF" id="PIRSF031679">
    <property type="entry name" value="Mtase_Alr7345_prd"/>
    <property type="match status" value="1"/>
</dbReference>
<feature type="chain" id="PRO_5046831342" evidence="2">
    <location>
        <begin position="22"/>
        <end position="301"/>
    </location>
</feature>
<gene>
    <name evidence="4" type="ORF">ACFPN2_07030</name>
</gene>
<dbReference type="Pfam" id="PF08241">
    <property type="entry name" value="Methyltransf_11"/>
    <property type="match status" value="1"/>
</dbReference>
<dbReference type="InterPro" id="IPR029063">
    <property type="entry name" value="SAM-dependent_MTases_sf"/>
</dbReference>
<dbReference type="EMBL" id="JBHSDU010000003">
    <property type="protein sequence ID" value="MFC4308831.1"/>
    <property type="molecule type" value="Genomic_DNA"/>
</dbReference>
<dbReference type="Gene3D" id="3.40.50.150">
    <property type="entry name" value="Vaccinia Virus protein VP39"/>
    <property type="match status" value="1"/>
</dbReference>
<dbReference type="GO" id="GO:0032259">
    <property type="term" value="P:methylation"/>
    <property type="evidence" value="ECO:0007669"/>
    <property type="project" value="UniProtKB-KW"/>
</dbReference>
<keyword evidence="5" id="KW-1185">Reference proteome</keyword>
<keyword evidence="4" id="KW-0489">Methyltransferase</keyword>
<feature type="region of interest" description="Disordered" evidence="1">
    <location>
        <begin position="241"/>
        <end position="281"/>
    </location>
</feature>
<sequence>MKTSLMGVSALALLTALSACSKQEPTTQTPPVAEATQPAAADPLVASISGEWRSADDKARDEFRHPKEALEFWGLAPGMTVLEVQPGAGWWSDILAPYAKATGGKYYATAADLANPELSEAAKQGRKDFEARFAAKPDVYGPVQFVNFGAKSAPLPENTFDFALSARSFHGWMGGGVTDKFLKDLYGALKPGGILAIEQHRANPGEQDPKAASGYVTEAYVIEQAQKAGFELVEKSEINANAKDTKDHPFGVWTLPPTKRTRPYSEGPDANDPNFDRTKYDAIGESDRMTLKFRKPAAPAA</sequence>
<dbReference type="RefSeq" id="WP_380595911.1">
    <property type="nucleotide sequence ID" value="NZ_JBHSDU010000003.1"/>
</dbReference>
<organism evidence="4 5">
    <name type="scientific">Steroidobacter flavus</name>
    <dbReference type="NCBI Taxonomy" id="1842136"/>
    <lineage>
        <taxon>Bacteria</taxon>
        <taxon>Pseudomonadati</taxon>
        <taxon>Pseudomonadota</taxon>
        <taxon>Gammaproteobacteria</taxon>
        <taxon>Steroidobacterales</taxon>
        <taxon>Steroidobacteraceae</taxon>
        <taxon>Steroidobacter</taxon>
    </lineage>
</organism>
<evidence type="ECO:0000259" key="3">
    <source>
        <dbReference type="Pfam" id="PF08241"/>
    </source>
</evidence>
<dbReference type="GO" id="GO:0008168">
    <property type="term" value="F:methyltransferase activity"/>
    <property type="evidence" value="ECO:0007669"/>
    <property type="project" value="UniProtKB-KW"/>
</dbReference>
<keyword evidence="2" id="KW-0732">Signal</keyword>
<dbReference type="SUPFAM" id="SSF53335">
    <property type="entry name" value="S-adenosyl-L-methionine-dependent methyltransferases"/>
    <property type="match status" value="1"/>
</dbReference>
<feature type="domain" description="Methyltransferase type 11" evidence="3">
    <location>
        <begin position="82"/>
        <end position="197"/>
    </location>
</feature>
<accession>A0ABV8SN60</accession>
<dbReference type="InterPro" id="IPR016980">
    <property type="entry name" value="S-AdoMet-dep_MeTrfase_Alr7345"/>
</dbReference>
<evidence type="ECO:0000313" key="4">
    <source>
        <dbReference type="EMBL" id="MFC4308831.1"/>
    </source>
</evidence>
<dbReference type="PROSITE" id="PS51257">
    <property type="entry name" value="PROKAR_LIPOPROTEIN"/>
    <property type="match status" value="1"/>
</dbReference>
<dbReference type="Proteomes" id="UP001595904">
    <property type="component" value="Unassembled WGS sequence"/>
</dbReference>
<protein>
    <submittedName>
        <fullName evidence="4">Class I SAM-dependent methyltransferase</fullName>
    </submittedName>
</protein>